<organism evidence="1 2">
    <name type="scientific">Aequorivita ciconiae</name>
    <dbReference type="NCBI Taxonomy" id="2494375"/>
    <lineage>
        <taxon>Bacteria</taxon>
        <taxon>Pseudomonadati</taxon>
        <taxon>Bacteroidota</taxon>
        <taxon>Flavobacteriia</taxon>
        <taxon>Flavobacteriales</taxon>
        <taxon>Flavobacteriaceae</taxon>
        <taxon>Aequorivita</taxon>
    </lineage>
</organism>
<gene>
    <name evidence="1" type="ORF">EI546_10105</name>
</gene>
<name>A0A410G472_9FLAO</name>
<dbReference type="Proteomes" id="UP000285517">
    <property type="component" value="Chromosome"/>
</dbReference>
<dbReference type="Pfam" id="PF09907">
    <property type="entry name" value="HigB_toxin"/>
    <property type="match status" value="1"/>
</dbReference>
<sequence>MRVIAKRTLREYWKQNPDCEQQLSAWYRETLKANWENPNEIKHQYASASVLKNSRVVFNICGNKYRLIVEINYPRKWVFILFIGTHQEYDN</sequence>
<dbReference type="GO" id="GO:0004519">
    <property type="term" value="F:endonuclease activity"/>
    <property type="evidence" value="ECO:0007669"/>
    <property type="project" value="InterPro"/>
</dbReference>
<dbReference type="OrthoDB" id="9799912at2"/>
<accession>A0A410G472</accession>
<dbReference type="GO" id="GO:0110001">
    <property type="term" value="C:toxin-antitoxin complex"/>
    <property type="evidence" value="ECO:0007669"/>
    <property type="project" value="InterPro"/>
</dbReference>
<dbReference type="KEGG" id="aev:EI546_10105"/>
<evidence type="ECO:0000313" key="2">
    <source>
        <dbReference type="Proteomes" id="UP000285517"/>
    </source>
</evidence>
<protein>
    <submittedName>
        <fullName evidence="1">Type II toxin-antitoxin system HigB family toxin</fullName>
    </submittedName>
</protein>
<keyword evidence="2" id="KW-1185">Reference proteome</keyword>
<dbReference type="GO" id="GO:0003723">
    <property type="term" value="F:RNA binding"/>
    <property type="evidence" value="ECO:0007669"/>
    <property type="project" value="InterPro"/>
</dbReference>
<dbReference type="AlphaFoldDB" id="A0A410G472"/>
<evidence type="ECO:0000313" key="1">
    <source>
        <dbReference type="EMBL" id="QAA82053.1"/>
    </source>
</evidence>
<proteinExistence type="predicted"/>
<dbReference type="EMBL" id="CP034951">
    <property type="protein sequence ID" value="QAA82053.1"/>
    <property type="molecule type" value="Genomic_DNA"/>
</dbReference>
<reference evidence="1 2" key="1">
    <citation type="submission" date="2019-01" db="EMBL/GenBank/DDBJ databases">
        <title>Complete genome sequencing of Aequorivita sp. H23M31.</title>
        <authorList>
            <person name="Bae J.-W."/>
        </authorList>
    </citation>
    <scope>NUCLEOTIDE SEQUENCE [LARGE SCALE GENOMIC DNA]</scope>
    <source>
        <strain evidence="1 2">H23M31</strain>
    </source>
</reference>
<dbReference type="InterPro" id="IPR018669">
    <property type="entry name" value="Toxin_HigB"/>
</dbReference>